<name>A0A1C0TRL8_9GAMM</name>
<evidence type="ECO:0000313" key="2">
    <source>
        <dbReference type="EMBL" id="OCQ21907.1"/>
    </source>
</evidence>
<reference evidence="3" key="1">
    <citation type="submission" date="2016-07" db="EMBL/GenBank/DDBJ databases">
        <authorList>
            <person name="Florea S."/>
            <person name="Webb J.S."/>
            <person name="Jaromczyk J."/>
            <person name="Schardl C.L."/>
        </authorList>
    </citation>
    <scope>NUCLEOTIDE SEQUENCE [LARGE SCALE GENOMIC DNA]</scope>
    <source>
        <strain evidence="3">IPB1</strain>
    </source>
</reference>
<organism evidence="2 3">
    <name type="scientific">Pseudoalteromonas luteoviolacea</name>
    <dbReference type="NCBI Taxonomy" id="43657"/>
    <lineage>
        <taxon>Bacteria</taxon>
        <taxon>Pseudomonadati</taxon>
        <taxon>Pseudomonadota</taxon>
        <taxon>Gammaproteobacteria</taxon>
        <taxon>Alteromonadales</taxon>
        <taxon>Pseudoalteromonadaceae</taxon>
        <taxon>Pseudoalteromonas</taxon>
    </lineage>
</organism>
<comment type="caution">
    <text evidence="2">The sequence shown here is derived from an EMBL/GenBank/DDBJ whole genome shotgun (WGS) entry which is preliminary data.</text>
</comment>
<dbReference type="EMBL" id="MAUJ01000002">
    <property type="protein sequence ID" value="OCQ21907.1"/>
    <property type="molecule type" value="Genomic_DNA"/>
</dbReference>
<protein>
    <submittedName>
        <fullName evidence="2">Uncharacterized protein</fullName>
    </submittedName>
</protein>
<keyword evidence="1" id="KW-1133">Transmembrane helix</keyword>
<keyword evidence="1" id="KW-0812">Transmembrane</keyword>
<dbReference type="RefSeq" id="WP_065790116.1">
    <property type="nucleotide sequence ID" value="NZ_MAUJ01000002.1"/>
</dbReference>
<dbReference type="AlphaFoldDB" id="A0A1C0TRL8"/>
<keyword evidence="1" id="KW-0472">Membrane</keyword>
<dbReference type="Proteomes" id="UP000093366">
    <property type="component" value="Unassembled WGS sequence"/>
</dbReference>
<accession>A0A1C0TRL8</accession>
<proteinExistence type="predicted"/>
<feature type="transmembrane region" description="Helical" evidence="1">
    <location>
        <begin position="6"/>
        <end position="28"/>
    </location>
</feature>
<evidence type="ECO:0000256" key="1">
    <source>
        <dbReference type="SAM" id="Phobius"/>
    </source>
</evidence>
<evidence type="ECO:0000313" key="3">
    <source>
        <dbReference type="Proteomes" id="UP000093366"/>
    </source>
</evidence>
<sequence length="63" mass="6726">MDYSNLLDGIILLTSGITISLFGSGKLFPHLGGHEHASKMKLVVTTGLMISLGGFVQLVRQLV</sequence>
<feature type="transmembrane region" description="Helical" evidence="1">
    <location>
        <begin position="40"/>
        <end position="59"/>
    </location>
</feature>
<gene>
    <name evidence="2" type="ORF">A7985_08850</name>
</gene>